<dbReference type="PANTHER" id="PTHR35526:SF3">
    <property type="entry name" value="ANTI-SIGMA-F FACTOR RSBW"/>
    <property type="match status" value="1"/>
</dbReference>
<keyword evidence="1" id="KW-0723">Serine/threonine-protein kinase</keyword>
<sequence>MTDPLPPGAPAPPASFHRRTAAVADRLPDLREALGRWLDTLDLGIERHEDVVLAGYEAMANSAEHAYRDREPGPIDVRAEALPGRLTVTVSDYGTWQPPSETNGLRGRGLLLIDSLADHCAQVHREDGTTVTMTWLTGDLPAAPHPDA</sequence>
<keyword evidence="1" id="KW-0418">Kinase</keyword>
<dbReference type="InterPro" id="IPR050267">
    <property type="entry name" value="Anti-sigma-factor_SerPK"/>
</dbReference>
<evidence type="ECO:0000313" key="4">
    <source>
        <dbReference type="Proteomes" id="UP000215199"/>
    </source>
</evidence>
<dbReference type="GO" id="GO:0004674">
    <property type="term" value="F:protein serine/threonine kinase activity"/>
    <property type="evidence" value="ECO:0007669"/>
    <property type="project" value="UniProtKB-KW"/>
</dbReference>
<dbReference type="Pfam" id="PF13581">
    <property type="entry name" value="HATPase_c_2"/>
    <property type="match status" value="1"/>
</dbReference>
<dbReference type="RefSeq" id="WP_093953775.1">
    <property type="nucleotide sequence ID" value="NZ_NMUL01000068.1"/>
</dbReference>
<proteinExistence type="predicted"/>
<dbReference type="AlphaFoldDB" id="A0A229SMM9"/>
<keyword evidence="1" id="KW-0808">Transferase</keyword>
<dbReference type="InterPro" id="IPR036890">
    <property type="entry name" value="HATPase_C_sf"/>
</dbReference>
<dbReference type="CDD" id="cd16936">
    <property type="entry name" value="HATPase_RsbW-like"/>
    <property type="match status" value="1"/>
</dbReference>
<dbReference type="Gene3D" id="3.30.565.10">
    <property type="entry name" value="Histidine kinase-like ATPase, C-terminal domain"/>
    <property type="match status" value="1"/>
</dbReference>
<keyword evidence="4" id="KW-1185">Reference proteome</keyword>
<evidence type="ECO:0000259" key="2">
    <source>
        <dbReference type="Pfam" id="PF13581"/>
    </source>
</evidence>
<dbReference type="Proteomes" id="UP000215199">
    <property type="component" value="Unassembled WGS sequence"/>
</dbReference>
<dbReference type="EMBL" id="NMUL01000068">
    <property type="protein sequence ID" value="OXM59939.1"/>
    <property type="molecule type" value="Genomic_DNA"/>
</dbReference>
<dbReference type="OrthoDB" id="5184914at2"/>
<gene>
    <name evidence="3" type="ORF">CF165_45190</name>
</gene>
<reference evidence="4" key="1">
    <citation type="submission" date="2017-07" db="EMBL/GenBank/DDBJ databases">
        <title>Comparative genome mining reveals phylogenetic distribution patterns of secondary metabolites in Amycolatopsis.</title>
        <authorList>
            <person name="Adamek M."/>
            <person name="Alanjary M."/>
            <person name="Sales-Ortells H."/>
            <person name="Goodfellow M."/>
            <person name="Bull A.T."/>
            <person name="Kalinowski J."/>
            <person name="Ziemert N."/>
        </authorList>
    </citation>
    <scope>NUCLEOTIDE SEQUENCE [LARGE SCALE GENOMIC DNA]</scope>
    <source>
        <strain evidence="4">H5</strain>
    </source>
</reference>
<protein>
    <submittedName>
        <fullName evidence="3">Anti-sigma regulatory factor</fullName>
    </submittedName>
</protein>
<feature type="domain" description="Histidine kinase/HSP90-like ATPase" evidence="2">
    <location>
        <begin position="23"/>
        <end position="135"/>
    </location>
</feature>
<dbReference type="SUPFAM" id="SSF55874">
    <property type="entry name" value="ATPase domain of HSP90 chaperone/DNA topoisomerase II/histidine kinase"/>
    <property type="match status" value="1"/>
</dbReference>
<evidence type="ECO:0000256" key="1">
    <source>
        <dbReference type="ARBA" id="ARBA00022527"/>
    </source>
</evidence>
<comment type="caution">
    <text evidence="3">The sequence shown here is derived from an EMBL/GenBank/DDBJ whole genome shotgun (WGS) entry which is preliminary data.</text>
</comment>
<dbReference type="InterPro" id="IPR003594">
    <property type="entry name" value="HATPase_dom"/>
</dbReference>
<organism evidence="3 4">
    <name type="scientific">Amycolatopsis vastitatis</name>
    <dbReference type="NCBI Taxonomy" id="1905142"/>
    <lineage>
        <taxon>Bacteria</taxon>
        <taxon>Bacillati</taxon>
        <taxon>Actinomycetota</taxon>
        <taxon>Actinomycetes</taxon>
        <taxon>Pseudonocardiales</taxon>
        <taxon>Pseudonocardiaceae</taxon>
        <taxon>Amycolatopsis</taxon>
    </lineage>
</organism>
<accession>A0A229SMM9</accession>
<name>A0A229SMM9_9PSEU</name>
<evidence type="ECO:0000313" key="3">
    <source>
        <dbReference type="EMBL" id="OXM59939.1"/>
    </source>
</evidence>
<dbReference type="PANTHER" id="PTHR35526">
    <property type="entry name" value="ANTI-SIGMA-F FACTOR RSBW-RELATED"/>
    <property type="match status" value="1"/>
</dbReference>